<feature type="chain" id="PRO_5003156270" description="Protein kinase domain-containing protein" evidence="11">
    <location>
        <begin position="33"/>
        <end position="882"/>
    </location>
</feature>
<dbReference type="PANTHER" id="PTHR27000">
    <property type="entry name" value="LEUCINE-RICH REPEAT RECEPTOR-LIKE PROTEIN KINASE FAMILY PROTEIN-RELATED"/>
    <property type="match status" value="1"/>
</dbReference>
<evidence type="ECO:0000313" key="14">
    <source>
        <dbReference type="Proteomes" id="UP000008141"/>
    </source>
</evidence>
<evidence type="ECO:0000256" key="5">
    <source>
        <dbReference type="ARBA" id="ARBA00022729"/>
    </source>
</evidence>
<evidence type="ECO:0000256" key="8">
    <source>
        <dbReference type="ARBA" id="ARBA00023136"/>
    </source>
</evidence>
<keyword evidence="8" id="KW-0472">Membrane</keyword>
<keyword evidence="10" id="KW-0325">Glycoprotein</keyword>
<keyword evidence="5 11" id="KW-0732">Signal</keyword>
<accession>E1ZJN5</accession>
<dbReference type="GO" id="GO:0005524">
    <property type="term" value="F:ATP binding"/>
    <property type="evidence" value="ECO:0007669"/>
    <property type="project" value="InterPro"/>
</dbReference>
<gene>
    <name evidence="13" type="ORF">CHLNCDRAFT_58373</name>
</gene>
<evidence type="ECO:0000256" key="7">
    <source>
        <dbReference type="ARBA" id="ARBA00022989"/>
    </source>
</evidence>
<keyword evidence="3" id="KW-0433">Leucine-rich repeat</keyword>
<dbReference type="OrthoDB" id="1668230at2759"/>
<proteinExistence type="predicted"/>
<evidence type="ECO:0000256" key="2">
    <source>
        <dbReference type="ARBA" id="ARBA00004430"/>
    </source>
</evidence>
<dbReference type="EMBL" id="GL433849">
    <property type="protein sequence ID" value="EFN53896.1"/>
    <property type="molecule type" value="Genomic_DNA"/>
</dbReference>
<dbReference type="Pfam" id="PF00069">
    <property type="entry name" value="Pkinase"/>
    <property type="match status" value="1"/>
</dbReference>
<dbReference type="Proteomes" id="UP000008141">
    <property type="component" value="Unassembled WGS sequence"/>
</dbReference>
<dbReference type="GO" id="GO:0005930">
    <property type="term" value="C:axoneme"/>
    <property type="evidence" value="ECO:0007669"/>
    <property type="project" value="UniProtKB-SubCell"/>
</dbReference>
<dbReference type="AlphaFoldDB" id="E1ZJN5"/>
<dbReference type="PANTHER" id="PTHR27000:SF642">
    <property type="entry name" value="INACTIVE LEUCINE-RICH REPEAT RECEPTOR KINASE XIAO-RELATED"/>
    <property type="match status" value="1"/>
</dbReference>
<keyword evidence="4" id="KW-0812">Transmembrane</keyword>
<dbReference type="InterPro" id="IPR000719">
    <property type="entry name" value="Prot_kinase_dom"/>
</dbReference>
<dbReference type="Gene3D" id="3.80.10.10">
    <property type="entry name" value="Ribonuclease Inhibitor"/>
    <property type="match status" value="2"/>
</dbReference>
<dbReference type="InParanoid" id="E1ZJN5"/>
<comment type="subcellular location">
    <subcellularLocation>
        <location evidence="2">Cytoplasm</location>
        <location evidence="2">Cytoskeleton</location>
        <location evidence="2">Cilium axoneme</location>
    </subcellularLocation>
    <subcellularLocation>
        <location evidence="1">Membrane</location>
        <topology evidence="1">Single-pass membrane protein</topology>
    </subcellularLocation>
</comment>
<dbReference type="SUPFAM" id="SSF56112">
    <property type="entry name" value="Protein kinase-like (PK-like)"/>
    <property type="match status" value="1"/>
</dbReference>
<organism evidence="14">
    <name type="scientific">Chlorella variabilis</name>
    <name type="common">Green alga</name>
    <dbReference type="NCBI Taxonomy" id="554065"/>
    <lineage>
        <taxon>Eukaryota</taxon>
        <taxon>Viridiplantae</taxon>
        <taxon>Chlorophyta</taxon>
        <taxon>core chlorophytes</taxon>
        <taxon>Trebouxiophyceae</taxon>
        <taxon>Chlorellales</taxon>
        <taxon>Chlorellaceae</taxon>
        <taxon>Chlorella clade</taxon>
        <taxon>Chlorella</taxon>
    </lineage>
</organism>
<dbReference type="SUPFAM" id="SSF52058">
    <property type="entry name" value="L domain-like"/>
    <property type="match status" value="1"/>
</dbReference>
<dbReference type="RefSeq" id="XP_005845998.1">
    <property type="nucleotide sequence ID" value="XM_005845936.1"/>
</dbReference>
<feature type="signal peptide" evidence="11">
    <location>
        <begin position="1"/>
        <end position="32"/>
    </location>
</feature>
<feature type="domain" description="Protein kinase" evidence="12">
    <location>
        <begin position="631"/>
        <end position="874"/>
    </location>
</feature>
<evidence type="ECO:0000256" key="9">
    <source>
        <dbReference type="ARBA" id="ARBA00023170"/>
    </source>
</evidence>
<evidence type="ECO:0000256" key="1">
    <source>
        <dbReference type="ARBA" id="ARBA00004167"/>
    </source>
</evidence>
<dbReference type="GO" id="GO:0016020">
    <property type="term" value="C:membrane"/>
    <property type="evidence" value="ECO:0007669"/>
    <property type="project" value="UniProtKB-SubCell"/>
</dbReference>
<dbReference type="GeneID" id="17353430"/>
<dbReference type="InterPro" id="IPR011009">
    <property type="entry name" value="Kinase-like_dom_sf"/>
</dbReference>
<keyword evidence="7" id="KW-1133">Transmembrane helix</keyword>
<evidence type="ECO:0000313" key="13">
    <source>
        <dbReference type="EMBL" id="EFN53896.1"/>
    </source>
</evidence>
<dbReference type="Gene3D" id="1.10.510.10">
    <property type="entry name" value="Transferase(Phosphotransferase) domain 1"/>
    <property type="match status" value="1"/>
</dbReference>
<keyword evidence="14" id="KW-1185">Reference proteome</keyword>
<dbReference type="GO" id="GO:0004672">
    <property type="term" value="F:protein kinase activity"/>
    <property type="evidence" value="ECO:0007669"/>
    <property type="project" value="InterPro"/>
</dbReference>
<dbReference type="InterPro" id="IPR032675">
    <property type="entry name" value="LRR_dom_sf"/>
</dbReference>
<evidence type="ECO:0000256" key="10">
    <source>
        <dbReference type="ARBA" id="ARBA00023180"/>
    </source>
</evidence>
<evidence type="ECO:0000256" key="11">
    <source>
        <dbReference type="SAM" id="SignalP"/>
    </source>
</evidence>
<evidence type="ECO:0000256" key="4">
    <source>
        <dbReference type="ARBA" id="ARBA00022692"/>
    </source>
</evidence>
<name>E1ZJN5_CHLVA</name>
<keyword evidence="6" id="KW-0677">Repeat</keyword>
<keyword evidence="9" id="KW-0675">Receptor</keyword>
<reference evidence="13 14" key="1">
    <citation type="journal article" date="2010" name="Plant Cell">
        <title>The Chlorella variabilis NC64A genome reveals adaptation to photosymbiosis, coevolution with viruses, and cryptic sex.</title>
        <authorList>
            <person name="Blanc G."/>
            <person name="Duncan G."/>
            <person name="Agarkova I."/>
            <person name="Borodovsky M."/>
            <person name="Gurnon J."/>
            <person name="Kuo A."/>
            <person name="Lindquist E."/>
            <person name="Lucas S."/>
            <person name="Pangilinan J."/>
            <person name="Polle J."/>
            <person name="Salamov A."/>
            <person name="Terry A."/>
            <person name="Yamada T."/>
            <person name="Dunigan D.D."/>
            <person name="Grigoriev I.V."/>
            <person name="Claverie J.M."/>
            <person name="Van Etten J.L."/>
        </authorList>
    </citation>
    <scope>NUCLEOTIDE SEQUENCE [LARGE SCALE GENOMIC DNA]</scope>
    <source>
        <strain evidence="13 14">NC64A</strain>
    </source>
</reference>
<evidence type="ECO:0000259" key="12">
    <source>
        <dbReference type="PROSITE" id="PS50011"/>
    </source>
</evidence>
<protein>
    <recommendedName>
        <fullName evidence="12">Protein kinase domain-containing protein</fullName>
    </recommendedName>
</protein>
<dbReference type="KEGG" id="cvr:CHLNCDRAFT_58373"/>
<evidence type="ECO:0000256" key="3">
    <source>
        <dbReference type="ARBA" id="ARBA00022614"/>
    </source>
</evidence>
<sequence>MALRGTLCSGRTSRRAAAFVLMCATLPGLAAAAGLSKAEADVEAAERLALLRFRNSTVEWEQLVQQEGPRGLPGWDQASPQHHCHWGGVACCRIEQQSAFPTLLDTRQQAVCSIRLELLASPVPVTAAATEASRSDSGGGSGVSLEPLLQLEWLEELDLRGISIDASSLEALANGEQPARQLWQLTLSHAFLNDPLPPRLFMHPSIKHLDLSHSGLLGPLPPIRMWSLQEINLAGNQVTGTIPLSWLVRNATRDAWPLGDGTPAPFDEPLTLNLSSTALVGPLPELPPGSISVLEALDVSNTPLNATLPASWADASPHIILLDLSNTSARGAVPHSWWTSIGLLGTKDDGHAAASLVVLAGNQLTGTVPLSWLLSACRVAKPGEYFPVQEKEAARIQQAMEQHTTLVHHDPYTLYSVLKYLRHRQMMYNRVPCQREADMWPGNDALCIDKDKPGGWSRAADFAIHNLPIGDVLQHRFSVPSSGASRGGRAAPLLLLALAVALAALGSLVAGRLVGRRRLSVPGWLRKGYVGLPVRSSEVGSSITCSSIQPTQHRQLELAVRAVERAQTVGEAVDSSEATTFSHASSEDELLMQQPAGPASQQIQQGVMQTEEEDSMPLLAMLPLSQLTFPKHNGQPLALGGTGSTKVMLGRLEGVGEVAVKALHVSPQQLSAARREVALLRRCANRHTCVVTVHGLCYAHPFLLVVTELCSGGDLQSVLRHPELRWYGRGGQVALDVCRGMAFMHSQGVVWADCKPGNVLLTADWRAKVTDLGTSRLLRGTSTAQVAATLAYAAPEQLLNGRVSLASDAYSLGLALYDICCGEQAPLHGHQRRSLVPGQDCPAAVLQAILRCLSQQPGERPTAAQVAETLQASLTEQGPDNG</sequence>
<dbReference type="PROSITE" id="PS50011">
    <property type="entry name" value="PROTEIN_KINASE_DOM"/>
    <property type="match status" value="1"/>
</dbReference>
<evidence type="ECO:0000256" key="6">
    <source>
        <dbReference type="ARBA" id="ARBA00022737"/>
    </source>
</evidence>